<evidence type="ECO:0000313" key="2">
    <source>
        <dbReference type="Proteomes" id="UP001476247"/>
    </source>
</evidence>
<comment type="caution">
    <text evidence="1">The sequence shown here is derived from an EMBL/GenBank/DDBJ whole genome shotgun (WGS) entry which is preliminary data.</text>
</comment>
<proteinExistence type="predicted"/>
<dbReference type="EMBL" id="BAABUJ010000048">
    <property type="protein sequence ID" value="GAA5805637.1"/>
    <property type="molecule type" value="Genomic_DNA"/>
</dbReference>
<name>A0ABP9YFA5_9FUNG</name>
<evidence type="ECO:0000313" key="1">
    <source>
        <dbReference type="EMBL" id="GAA5805637.1"/>
    </source>
</evidence>
<dbReference type="Proteomes" id="UP001476247">
    <property type="component" value="Unassembled WGS sequence"/>
</dbReference>
<accession>A0ABP9YFA5</accession>
<organism evidence="1 2">
    <name type="scientific">Helicostylum pulchrum</name>
    <dbReference type="NCBI Taxonomy" id="562976"/>
    <lineage>
        <taxon>Eukaryota</taxon>
        <taxon>Fungi</taxon>
        <taxon>Fungi incertae sedis</taxon>
        <taxon>Mucoromycota</taxon>
        <taxon>Mucoromycotina</taxon>
        <taxon>Mucoromycetes</taxon>
        <taxon>Mucorales</taxon>
        <taxon>Mucorineae</taxon>
        <taxon>Mucoraceae</taxon>
        <taxon>Helicostylum</taxon>
    </lineage>
</organism>
<gene>
    <name evidence="1" type="ORF">HPULCUR_011158</name>
</gene>
<keyword evidence="2" id="KW-1185">Reference proteome</keyword>
<protein>
    <submittedName>
        <fullName evidence="1">Uncharacterized protein</fullName>
    </submittedName>
</protein>
<reference evidence="1 2" key="1">
    <citation type="submission" date="2024-04" db="EMBL/GenBank/DDBJ databases">
        <title>genome sequences of Mucor flavus KT1a and Helicostylum pulchrum KT1b strains isolation_sourced from the surface of a dry-aged beef.</title>
        <authorList>
            <person name="Toyotome T."/>
            <person name="Hosono M."/>
            <person name="Torimaru M."/>
            <person name="Fukuda K."/>
            <person name="Mikami N."/>
        </authorList>
    </citation>
    <scope>NUCLEOTIDE SEQUENCE [LARGE SCALE GENOMIC DNA]</scope>
    <source>
        <strain evidence="1 2">KT1b</strain>
    </source>
</reference>
<sequence>MKLVNIQKNQVIILYLHITNKGSEVTRGMMYSFEHSYLFMDGLERKLGDWYRPGDSVRYVCPKTGHYVLIEDDFNFYAAVQSIIPDRYSAQISMDIFINGVELKK</sequence>